<evidence type="ECO:0000313" key="2">
    <source>
        <dbReference type="EMBL" id="VDN00093.1"/>
    </source>
</evidence>
<dbReference type="Proteomes" id="UP000276776">
    <property type="component" value="Unassembled WGS sequence"/>
</dbReference>
<accession>A0A0N5CTJ1</accession>
<feature type="coiled-coil region" evidence="1">
    <location>
        <begin position="29"/>
        <end position="75"/>
    </location>
</feature>
<proteinExistence type="predicted"/>
<evidence type="ECO:0000313" key="4">
    <source>
        <dbReference type="WBParaSite" id="TCLT_0000355101-mRNA-1"/>
    </source>
</evidence>
<reference evidence="4" key="1">
    <citation type="submission" date="2017-02" db="UniProtKB">
        <authorList>
            <consortium name="WormBaseParasite"/>
        </authorList>
    </citation>
    <scope>IDENTIFICATION</scope>
</reference>
<keyword evidence="3" id="KW-1185">Reference proteome</keyword>
<sequence length="95" mass="11260">MPKKFTGENSKAAVARALLSDSYEVKQVTQASIEARKRAEEERKQKEEKEHLLRMQRLEVEKEDIEENVNLLRVQKFLPLPLLFIRFKMQILDAY</sequence>
<reference evidence="2 3" key="2">
    <citation type="submission" date="2018-11" db="EMBL/GenBank/DDBJ databases">
        <authorList>
            <consortium name="Pathogen Informatics"/>
        </authorList>
    </citation>
    <scope>NUCLEOTIDE SEQUENCE [LARGE SCALE GENOMIC DNA]</scope>
</reference>
<name>A0A0N5CTJ1_THECL</name>
<dbReference type="WBParaSite" id="TCLT_0000355101-mRNA-1">
    <property type="protein sequence ID" value="TCLT_0000355101-mRNA-1"/>
    <property type="gene ID" value="TCLT_0000355101"/>
</dbReference>
<dbReference type="EMBL" id="UYYF01001741">
    <property type="protein sequence ID" value="VDN00093.1"/>
    <property type="molecule type" value="Genomic_DNA"/>
</dbReference>
<organism evidence="4">
    <name type="scientific">Thelazia callipaeda</name>
    <name type="common">Oriental eyeworm</name>
    <name type="synonym">Parasitic nematode</name>
    <dbReference type="NCBI Taxonomy" id="103827"/>
    <lineage>
        <taxon>Eukaryota</taxon>
        <taxon>Metazoa</taxon>
        <taxon>Ecdysozoa</taxon>
        <taxon>Nematoda</taxon>
        <taxon>Chromadorea</taxon>
        <taxon>Rhabditida</taxon>
        <taxon>Spirurina</taxon>
        <taxon>Spiruromorpha</taxon>
        <taxon>Thelazioidea</taxon>
        <taxon>Thelaziidae</taxon>
        <taxon>Thelazia</taxon>
    </lineage>
</organism>
<evidence type="ECO:0000256" key="1">
    <source>
        <dbReference type="SAM" id="Coils"/>
    </source>
</evidence>
<keyword evidence="1" id="KW-0175">Coiled coil</keyword>
<gene>
    <name evidence="2" type="ORF">TCLT_LOCUS3542</name>
</gene>
<dbReference type="AlphaFoldDB" id="A0A0N5CTJ1"/>
<protein>
    <submittedName>
        <fullName evidence="4">V-type proton ATPase subunit G</fullName>
    </submittedName>
</protein>
<evidence type="ECO:0000313" key="3">
    <source>
        <dbReference type="Proteomes" id="UP000276776"/>
    </source>
</evidence>